<dbReference type="GO" id="GO:0003723">
    <property type="term" value="F:RNA binding"/>
    <property type="evidence" value="ECO:0007669"/>
    <property type="project" value="UniProtKB-KW"/>
</dbReference>
<evidence type="ECO:0000256" key="8">
    <source>
        <dbReference type="ARBA" id="ARBA00022884"/>
    </source>
</evidence>
<evidence type="ECO:0000256" key="5">
    <source>
        <dbReference type="ARBA" id="ARBA00016034"/>
    </source>
</evidence>
<comment type="function">
    <text evidence="1">Functions as an U snRNP-specific nuclear import adapter. Involved in the trimethylguanosine (m3G)-cap-dependent nuclear import of U snRNPs. Binds specifically to the terminal m3G-cap U snRNAs.</text>
</comment>
<comment type="subcellular location">
    <subcellularLocation>
        <location evidence="3">Cytoplasm</location>
    </subcellularLocation>
    <subcellularLocation>
        <location evidence="2">Nucleus</location>
    </subcellularLocation>
</comment>
<dbReference type="CDD" id="cd09232">
    <property type="entry name" value="Snurportin-1_C"/>
    <property type="match status" value="1"/>
</dbReference>
<keyword evidence="6" id="KW-0813">Transport</keyword>
<keyword evidence="8" id="KW-0694">RNA-binding</keyword>
<keyword evidence="9" id="KW-0539">Nucleus</keyword>
<feature type="compositionally biased region" description="Basic and acidic residues" evidence="10">
    <location>
        <begin position="317"/>
        <end position="340"/>
    </location>
</feature>
<feature type="region of interest" description="Disordered" evidence="10">
    <location>
        <begin position="317"/>
        <end position="352"/>
    </location>
</feature>
<protein>
    <recommendedName>
        <fullName evidence="5">Snurportin-1</fullName>
    </recommendedName>
</protein>
<feature type="domain" description="Snurportin-1 N-terminal" evidence="11">
    <location>
        <begin position="24"/>
        <end position="62"/>
    </location>
</feature>
<evidence type="ECO:0000256" key="3">
    <source>
        <dbReference type="ARBA" id="ARBA00004496"/>
    </source>
</evidence>
<reference evidence="13 14" key="1">
    <citation type="submission" date="2023-11" db="EMBL/GenBank/DDBJ databases">
        <title>Halocaridina rubra genome assembly.</title>
        <authorList>
            <person name="Smith C."/>
        </authorList>
    </citation>
    <scope>NUCLEOTIDE SEQUENCE [LARGE SCALE GENOMIC DNA]</scope>
    <source>
        <strain evidence="13">EP-1</strain>
        <tissue evidence="13">Whole</tissue>
    </source>
</reference>
<dbReference type="InterPro" id="IPR017336">
    <property type="entry name" value="Snurportin-1"/>
</dbReference>
<keyword evidence="7" id="KW-0963">Cytoplasm</keyword>
<dbReference type="AlphaFoldDB" id="A0AAN8WAP1"/>
<evidence type="ECO:0000256" key="1">
    <source>
        <dbReference type="ARBA" id="ARBA00003975"/>
    </source>
</evidence>
<evidence type="ECO:0000256" key="2">
    <source>
        <dbReference type="ARBA" id="ARBA00004123"/>
    </source>
</evidence>
<dbReference type="GO" id="GO:0005737">
    <property type="term" value="C:cytoplasm"/>
    <property type="evidence" value="ECO:0007669"/>
    <property type="project" value="UniProtKB-SubCell"/>
</dbReference>
<name>A0AAN8WAP1_HALRR</name>
<dbReference type="Gene3D" id="3.30.470.30">
    <property type="entry name" value="DNA ligase/mRNA capping enzyme"/>
    <property type="match status" value="1"/>
</dbReference>
<evidence type="ECO:0000259" key="12">
    <source>
        <dbReference type="Pfam" id="PF21974"/>
    </source>
</evidence>
<comment type="caution">
    <text evidence="13">The sequence shown here is derived from an EMBL/GenBank/DDBJ whole genome shotgun (WGS) entry which is preliminary data.</text>
</comment>
<dbReference type="GO" id="GO:0005634">
    <property type="term" value="C:nucleus"/>
    <property type="evidence" value="ECO:0007669"/>
    <property type="project" value="UniProtKB-SubCell"/>
</dbReference>
<dbReference type="Proteomes" id="UP001381693">
    <property type="component" value="Unassembled WGS sequence"/>
</dbReference>
<proteinExistence type="inferred from homology"/>
<accession>A0AAN8WAP1</accession>
<dbReference type="InterPro" id="IPR047857">
    <property type="entry name" value="Snurportin1_C"/>
</dbReference>
<evidence type="ECO:0000256" key="7">
    <source>
        <dbReference type="ARBA" id="ARBA00022490"/>
    </source>
</evidence>
<evidence type="ECO:0000313" key="14">
    <source>
        <dbReference type="Proteomes" id="UP001381693"/>
    </source>
</evidence>
<dbReference type="Pfam" id="PF21974">
    <property type="entry name" value="SPN1_m3Gcap_bd"/>
    <property type="match status" value="1"/>
</dbReference>
<comment type="similarity">
    <text evidence="4">Belongs to the snurportin family.</text>
</comment>
<keyword evidence="14" id="KW-1185">Reference proteome</keyword>
<evidence type="ECO:0000313" key="13">
    <source>
        <dbReference type="EMBL" id="KAK7021309.1"/>
    </source>
</evidence>
<organism evidence="13 14">
    <name type="scientific">Halocaridina rubra</name>
    <name type="common">Hawaiian red shrimp</name>
    <dbReference type="NCBI Taxonomy" id="373956"/>
    <lineage>
        <taxon>Eukaryota</taxon>
        <taxon>Metazoa</taxon>
        <taxon>Ecdysozoa</taxon>
        <taxon>Arthropoda</taxon>
        <taxon>Crustacea</taxon>
        <taxon>Multicrustacea</taxon>
        <taxon>Malacostraca</taxon>
        <taxon>Eumalacostraca</taxon>
        <taxon>Eucarida</taxon>
        <taxon>Decapoda</taxon>
        <taxon>Pleocyemata</taxon>
        <taxon>Caridea</taxon>
        <taxon>Atyoidea</taxon>
        <taxon>Atyidae</taxon>
        <taxon>Halocaridina</taxon>
    </lineage>
</organism>
<dbReference type="InterPro" id="IPR024721">
    <property type="entry name" value="Snurportin-1_N"/>
</dbReference>
<dbReference type="GO" id="GO:0061015">
    <property type="term" value="P:snRNA import into nucleus"/>
    <property type="evidence" value="ECO:0007669"/>
    <property type="project" value="InterPro"/>
</dbReference>
<evidence type="ECO:0000259" key="11">
    <source>
        <dbReference type="Pfam" id="PF11538"/>
    </source>
</evidence>
<dbReference type="PANTHER" id="PTHR13403">
    <property type="entry name" value="SNURPORTIN1 RNUT1 PROTEIN RNA, U TRANSPORTER 1"/>
    <property type="match status" value="1"/>
</dbReference>
<sequence>MEDLLASFNSVEVTSHPNTPYAEHPHFALYKPKFSGSSQEERRKKVLEARREARYDLIAHLRSIEETALPSEDDSSDGMECDQDSVCYRPPRKYRNFLMLSEWLVDVPNNFATEYFAVPCPVGKRTLIVSGRGKTCAYTRSGYKLNQFPSLLPGGSRRYGSGEYAMLDCIYSQSNKTYYILDVMCWVNQSVIGCDTFFRFEWLKARSNEAAEGIGEISRLNPFRFKRLPYYDCSPETLTNLLNGDGMPFSVDLDGVLFYNRNSHYTHGPTPLVGWLKAFMFPEILGINAAEKYQAERPAKYTNLSNHIQYAKELKEERMQERKKMEETKHNQIAESKGGKSMEVMEAESTEN</sequence>
<dbReference type="Pfam" id="PF11538">
    <property type="entry name" value="Snurportin1"/>
    <property type="match status" value="1"/>
</dbReference>
<evidence type="ECO:0000256" key="10">
    <source>
        <dbReference type="SAM" id="MobiDB-lite"/>
    </source>
</evidence>
<feature type="domain" description="Snurportin-1 m3G cap-binding" evidence="12">
    <location>
        <begin position="98"/>
        <end position="277"/>
    </location>
</feature>
<gene>
    <name evidence="13" type="ORF">SK128_003971</name>
</gene>
<dbReference type="SUPFAM" id="SSF56091">
    <property type="entry name" value="DNA ligase/mRNA capping enzyme, catalytic domain"/>
    <property type="match status" value="1"/>
</dbReference>
<dbReference type="EMBL" id="JAXCGZ010022908">
    <property type="protein sequence ID" value="KAK7021309.1"/>
    <property type="molecule type" value="Genomic_DNA"/>
</dbReference>
<evidence type="ECO:0000256" key="6">
    <source>
        <dbReference type="ARBA" id="ARBA00022448"/>
    </source>
</evidence>
<evidence type="ECO:0000256" key="4">
    <source>
        <dbReference type="ARBA" id="ARBA00007540"/>
    </source>
</evidence>
<dbReference type="PANTHER" id="PTHR13403:SF6">
    <property type="entry name" value="SNURPORTIN-1"/>
    <property type="match status" value="1"/>
</dbReference>
<evidence type="ECO:0000256" key="9">
    <source>
        <dbReference type="ARBA" id="ARBA00023242"/>
    </source>
</evidence>